<organism evidence="2 3">
    <name type="scientific">Mycobacterium intracellulare 1956</name>
    <dbReference type="NCBI Taxonomy" id="1299331"/>
    <lineage>
        <taxon>Bacteria</taxon>
        <taxon>Bacillati</taxon>
        <taxon>Actinomycetota</taxon>
        <taxon>Actinomycetes</taxon>
        <taxon>Mycobacteriales</taxon>
        <taxon>Mycobacteriaceae</taxon>
        <taxon>Mycobacterium</taxon>
        <taxon>Mycobacterium avium complex (MAC)</taxon>
    </lineage>
</organism>
<gene>
    <name evidence="2" type="ORF">I550_2938</name>
</gene>
<dbReference type="GO" id="GO:0016853">
    <property type="term" value="F:isomerase activity"/>
    <property type="evidence" value="ECO:0007669"/>
    <property type="project" value="UniProtKB-KW"/>
</dbReference>
<dbReference type="Proteomes" id="UP000020825">
    <property type="component" value="Unassembled WGS sequence"/>
</dbReference>
<feature type="region of interest" description="Disordered" evidence="1">
    <location>
        <begin position="66"/>
        <end position="91"/>
    </location>
</feature>
<evidence type="ECO:0000256" key="1">
    <source>
        <dbReference type="SAM" id="MobiDB-lite"/>
    </source>
</evidence>
<evidence type="ECO:0000313" key="2">
    <source>
        <dbReference type="EMBL" id="EUA59790.1"/>
    </source>
</evidence>
<dbReference type="EC" id="5.1.1.-" evidence="2"/>
<protein>
    <submittedName>
        <fullName evidence="2">Linear gramicidin synthetase subunit D domain protein</fullName>
        <ecNumber evidence="2">5.1.1.-</ecNumber>
    </submittedName>
</protein>
<evidence type="ECO:0000313" key="3">
    <source>
        <dbReference type="Proteomes" id="UP000020825"/>
    </source>
</evidence>
<sequence length="91" mass="9000">MPLADALAQADAGPDATVAEELHRLGERAGYGVAVTWGAQRGTLSAVFIASADQAVPALTDLYLAPDGPGGAPSTPTTPGPTPRSARCASG</sequence>
<dbReference type="EMBL" id="JAOG01000001">
    <property type="protein sequence ID" value="EUA59790.1"/>
    <property type="molecule type" value="Genomic_DNA"/>
</dbReference>
<dbReference type="PATRIC" id="fig|1299331.3.peg.2867"/>
<proteinExistence type="predicted"/>
<accession>X8CX66</accession>
<dbReference type="AlphaFoldDB" id="X8CX66"/>
<comment type="caution">
    <text evidence="2">The sequence shown here is derived from an EMBL/GenBank/DDBJ whole genome shotgun (WGS) entry which is preliminary data.</text>
</comment>
<keyword evidence="2" id="KW-0413">Isomerase</keyword>
<name>X8CX66_MYCIT</name>
<reference evidence="2 3" key="1">
    <citation type="submission" date="2013-12" db="EMBL/GenBank/DDBJ databases">
        <authorList>
            <person name="Zelazny A."/>
            <person name="Olivier K."/>
            <person name="Holland S."/>
            <person name="Lenaerts A."/>
            <person name="Ordway D."/>
            <person name="DeGroote M.A."/>
            <person name="Parker T."/>
            <person name="Sizemore C."/>
            <person name="Tallon L.J."/>
            <person name="Sadzewicz L.K."/>
            <person name="Sengamalay N."/>
            <person name="Fraser C.M."/>
            <person name="Hine E."/>
            <person name="Shefchek K.A."/>
            <person name="Das S.P."/>
            <person name="Tettelin H."/>
        </authorList>
    </citation>
    <scope>NUCLEOTIDE SEQUENCE [LARGE SCALE GENOMIC DNA]</scope>
    <source>
        <strain evidence="2 3">1956</strain>
    </source>
</reference>